<comment type="caution">
    <text evidence="1">The sequence shown here is derived from an EMBL/GenBank/DDBJ whole genome shotgun (WGS) entry which is preliminary data.</text>
</comment>
<gene>
    <name evidence="1" type="ORF">Vadar_003502</name>
</gene>
<proteinExistence type="predicted"/>
<dbReference type="Proteomes" id="UP000828048">
    <property type="component" value="Chromosome 11"/>
</dbReference>
<evidence type="ECO:0000313" key="1">
    <source>
        <dbReference type="EMBL" id="KAH7853518.1"/>
    </source>
</evidence>
<organism evidence="1 2">
    <name type="scientific">Vaccinium darrowii</name>
    <dbReference type="NCBI Taxonomy" id="229202"/>
    <lineage>
        <taxon>Eukaryota</taxon>
        <taxon>Viridiplantae</taxon>
        <taxon>Streptophyta</taxon>
        <taxon>Embryophyta</taxon>
        <taxon>Tracheophyta</taxon>
        <taxon>Spermatophyta</taxon>
        <taxon>Magnoliopsida</taxon>
        <taxon>eudicotyledons</taxon>
        <taxon>Gunneridae</taxon>
        <taxon>Pentapetalae</taxon>
        <taxon>asterids</taxon>
        <taxon>Ericales</taxon>
        <taxon>Ericaceae</taxon>
        <taxon>Vaccinioideae</taxon>
        <taxon>Vaccinieae</taxon>
        <taxon>Vaccinium</taxon>
    </lineage>
</organism>
<protein>
    <submittedName>
        <fullName evidence="1">Uncharacterized protein</fullName>
    </submittedName>
</protein>
<keyword evidence="2" id="KW-1185">Reference proteome</keyword>
<reference evidence="1 2" key="1">
    <citation type="journal article" date="2021" name="Hortic Res">
        <title>High-quality reference genome and annotation aids understanding of berry development for evergreen blueberry (Vaccinium darrowii).</title>
        <authorList>
            <person name="Yu J."/>
            <person name="Hulse-Kemp A.M."/>
            <person name="Babiker E."/>
            <person name="Staton M."/>
        </authorList>
    </citation>
    <scope>NUCLEOTIDE SEQUENCE [LARGE SCALE GENOMIC DNA]</scope>
    <source>
        <strain evidence="2">cv. NJ 8807/NJ 8810</strain>
        <tissue evidence="1">Young leaf</tissue>
    </source>
</reference>
<accession>A0ACB7YJ14</accession>
<name>A0ACB7YJ14_9ERIC</name>
<dbReference type="EMBL" id="CM037161">
    <property type="protein sequence ID" value="KAH7853518.1"/>
    <property type="molecule type" value="Genomic_DNA"/>
</dbReference>
<sequence length="413" mass="47611">MNKREKGAGNEIFEGLIEKNFIESIYQNCSLVPDSCRMSLYVCSSLYKQAEDSGFTSNDTFDLDIAFVRGGQPGHSCLINVGEAIINFKQFEPMKCIQSLHLRRWQSSAMHHIEQAEAKILHGLKKLYGLTFLSLQGISMITELPVVILTLNRLKILDLRACHNLEEIPDDIGLVWSLTHLDMSECYFLEHMPKSLAQLSNLEVLKGFLIGDFNNKKSCTLYDLSRLEKLRKFNIYVSVKDIHKLLDFGDLEYFVGLQKLTISWGGCRQSQEVASMELLRRGPLTLPPRLQKLDLQGFPIGTLTNCLRLTSIKGLEKLYIRGGQLRDLGQVQKHQGNRWIVKILRLKYLIDLEIDWSELRILFPELIYLHQVECPSLLNFPCDERGVWINQEAIDTHGQLQKYDRRVRTRRAR</sequence>
<evidence type="ECO:0000313" key="2">
    <source>
        <dbReference type="Proteomes" id="UP000828048"/>
    </source>
</evidence>